<name>A0A9P1KLN6_9CYAN</name>
<accession>A0A9P1KLN6</accession>
<gene>
    <name evidence="2" type="ORF">ARTHRO_60737</name>
</gene>
<evidence type="ECO:0000313" key="3">
    <source>
        <dbReference type="Proteomes" id="UP000032946"/>
    </source>
</evidence>
<feature type="region of interest" description="Disordered" evidence="1">
    <location>
        <begin position="53"/>
        <end position="77"/>
    </location>
</feature>
<proteinExistence type="predicted"/>
<evidence type="ECO:0000313" key="2">
    <source>
        <dbReference type="EMBL" id="CDM98136.1"/>
    </source>
</evidence>
<keyword evidence="3" id="KW-1185">Reference proteome</keyword>
<evidence type="ECO:0000256" key="1">
    <source>
        <dbReference type="SAM" id="MobiDB-lite"/>
    </source>
</evidence>
<sequence>MIRSVNINNLSFRDRMMLSRFIVRYPQVCLSILASVLTVFTVSGSATTVMAQDPSVYDEPTGEGSGSEFPRDLSPTPVPMNPQDMRPLSLDSSFLSVQGGERLLAEAGEAISNENYAQAARKLQEARQIFNQLSNFHQQLASSFSGVDNRIADQHRNEARDTAQMRDTATYQLALVHRAQNQPELAVPLLVQIIRSQAPTRDLGQKAYQQLLELGFVSSPARGSASSNPATTSNAQ</sequence>
<dbReference type="Gene3D" id="1.25.40.10">
    <property type="entry name" value="Tetratricopeptide repeat domain"/>
    <property type="match status" value="1"/>
</dbReference>
<protein>
    <submittedName>
        <fullName evidence="2">Uncharacterized protein</fullName>
    </submittedName>
</protein>
<reference evidence="2 3" key="1">
    <citation type="submission" date="2014-02" db="EMBL/GenBank/DDBJ databases">
        <authorList>
            <person name="Genoscope - CEA"/>
        </authorList>
    </citation>
    <scope>NUCLEOTIDE SEQUENCE [LARGE SCALE GENOMIC DNA]</scope>
    <source>
        <strain evidence="2 3">PCC 8005</strain>
    </source>
</reference>
<dbReference type="Proteomes" id="UP000032946">
    <property type="component" value="Chromosome"/>
</dbReference>
<dbReference type="SUPFAM" id="SSF48452">
    <property type="entry name" value="TPR-like"/>
    <property type="match status" value="1"/>
</dbReference>
<dbReference type="AlphaFoldDB" id="A0A9P1KLN6"/>
<dbReference type="InterPro" id="IPR011990">
    <property type="entry name" value="TPR-like_helical_dom_sf"/>
</dbReference>
<dbReference type="EMBL" id="FO818640">
    <property type="protein sequence ID" value="CDM98136.1"/>
    <property type="molecule type" value="Genomic_DNA"/>
</dbReference>
<organism evidence="2 3">
    <name type="scientific">Limnospira indica PCC 8005</name>
    <dbReference type="NCBI Taxonomy" id="376219"/>
    <lineage>
        <taxon>Bacteria</taxon>
        <taxon>Bacillati</taxon>
        <taxon>Cyanobacteriota</taxon>
        <taxon>Cyanophyceae</taxon>
        <taxon>Oscillatoriophycideae</taxon>
        <taxon>Oscillatoriales</taxon>
        <taxon>Sirenicapillariaceae</taxon>
        <taxon>Limnospira</taxon>
    </lineage>
</organism>